<evidence type="ECO:0000313" key="8">
    <source>
        <dbReference type="EMBL" id="RZC70116.1"/>
    </source>
</evidence>
<dbReference type="SUPFAM" id="SSF55486">
    <property type="entry name" value="Metalloproteases ('zincins'), catalytic domain"/>
    <property type="match status" value="1"/>
</dbReference>
<dbReference type="EMBL" id="CM010721">
    <property type="protein sequence ID" value="RZC70116.1"/>
    <property type="molecule type" value="Genomic_DNA"/>
</dbReference>
<keyword evidence="1 6" id="KW-0645">Protease</keyword>
<evidence type="ECO:0000313" key="9">
    <source>
        <dbReference type="Proteomes" id="UP000316621"/>
    </source>
</evidence>
<keyword evidence="5 6" id="KW-0482">Metalloprotease</keyword>
<dbReference type="InterPro" id="IPR045090">
    <property type="entry name" value="Pept_M3A_M3B"/>
</dbReference>
<dbReference type="Gene3D" id="1.10.1370.40">
    <property type="match status" value="1"/>
</dbReference>
<name>A0A4Y7KBC9_PAPSO</name>
<evidence type="ECO:0000256" key="5">
    <source>
        <dbReference type="ARBA" id="ARBA00023049"/>
    </source>
</evidence>
<comment type="similarity">
    <text evidence="6">Belongs to the peptidase M3 family.</text>
</comment>
<dbReference type="InterPro" id="IPR001567">
    <property type="entry name" value="Pept_M3A_M3B_dom"/>
</dbReference>
<keyword evidence="4 6" id="KW-0862">Zinc</keyword>
<evidence type="ECO:0000256" key="6">
    <source>
        <dbReference type="RuleBase" id="RU003435"/>
    </source>
</evidence>
<comment type="cofactor">
    <cofactor evidence="6">
        <name>Zn(2+)</name>
        <dbReference type="ChEBI" id="CHEBI:29105"/>
    </cofactor>
    <text evidence="6">Binds 1 zinc ion.</text>
</comment>
<accession>A0A4Y7KBC9</accession>
<feature type="domain" description="Peptidase M3A/M3B catalytic" evidence="7">
    <location>
        <begin position="60"/>
        <end position="98"/>
    </location>
</feature>
<gene>
    <name evidence="8" type="ORF">C5167_033244</name>
</gene>
<keyword evidence="3 6" id="KW-0378">Hydrolase</keyword>
<dbReference type="STRING" id="3469.A0A4Y7KBC9"/>
<evidence type="ECO:0000256" key="2">
    <source>
        <dbReference type="ARBA" id="ARBA00022723"/>
    </source>
</evidence>
<evidence type="ECO:0000259" key="7">
    <source>
        <dbReference type="Pfam" id="PF01432"/>
    </source>
</evidence>
<organism evidence="8 9">
    <name type="scientific">Papaver somniferum</name>
    <name type="common">Opium poppy</name>
    <dbReference type="NCBI Taxonomy" id="3469"/>
    <lineage>
        <taxon>Eukaryota</taxon>
        <taxon>Viridiplantae</taxon>
        <taxon>Streptophyta</taxon>
        <taxon>Embryophyta</taxon>
        <taxon>Tracheophyta</taxon>
        <taxon>Spermatophyta</taxon>
        <taxon>Magnoliopsida</taxon>
        <taxon>Ranunculales</taxon>
        <taxon>Papaveraceae</taxon>
        <taxon>Papaveroideae</taxon>
        <taxon>Papaver</taxon>
    </lineage>
</organism>
<evidence type="ECO:0000256" key="1">
    <source>
        <dbReference type="ARBA" id="ARBA00022670"/>
    </source>
</evidence>
<dbReference type="PANTHER" id="PTHR11804">
    <property type="entry name" value="PROTEASE M3 THIMET OLIGOPEPTIDASE-RELATED"/>
    <property type="match status" value="1"/>
</dbReference>
<keyword evidence="2 6" id="KW-0479">Metal-binding</keyword>
<dbReference type="Gramene" id="RZC70116">
    <property type="protein sequence ID" value="RZC70116"/>
    <property type="gene ID" value="C5167_033244"/>
</dbReference>
<dbReference type="Proteomes" id="UP000316621">
    <property type="component" value="Chromosome 7"/>
</dbReference>
<dbReference type="GO" id="GO:0006518">
    <property type="term" value="P:peptide metabolic process"/>
    <property type="evidence" value="ECO:0007669"/>
    <property type="project" value="TreeGrafter"/>
</dbReference>
<evidence type="ECO:0000256" key="4">
    <source>
        <dbReference type="ARBA" id="ARBA00022833"/>
    </source>
</evidence>
<keyword evidence="9" id="KW-1185">Reference proteome</keyword>
<protein>
    <recommendedName>
        <fullName evidence="7">Peptidase M3A/M3B catalytic domain-containing protein</fullName>
    </recommendedName>
</protein>
<proteinExistence type="inferred from homology"/>
<dbReference type="GO" id="GO:0004222">
    <property type="term" value="F:metalloendopeptidase activity"/>
    <property type="evidence" value="ECO:0007669"/>
    <property type="project" value="InterPro"/>
</dbReference>
<evidence type="ECO:0000256" key="3">
    <source>
        <dbReference type="ARBA" id="ARBA00022801"/>
    </source>
</evidence>
<dbReference type="AlphaFoldDB" id="A0A4Y7KBC9"/>
<dbReference type="GO" id="GO:0046872">
    <property type="term" value="F:metal ion binding"/>
    <property type="evidence" value="ECO:0007669"/>
    <property type="project" value="UniProtKB-UniRule"/>
</dbReference>
<reference evidence="8 9" key="1">
    <citation type="journal article" date="2018" name="Science">
        <title>The opium poppy genome and morphinan production.</title>
        <authorList>
            <person name="Guo L."/>
            <person name="Winzer T."/>
            <person name="Yang X."/>
            <person name="Li Y."/>
            <person name="Ning Z."/>
            <person name="He Z."/>
            <person name="Teodor R."/>
            <person name="Lu Y."/>
            <person name="Bowser T.A."/>
            <person name="Graham I.A."/>
            <person name="Ye K."/>
        </authorList>
    </citation>
    <scope>NUCLEOTIDE SEQUENCE [LARGE SCALE GENOMIC DNA]</scope>
    <source>
        <strain evidence="9">cv. HN1</strain>
        <tissue evidence="8">Leaves</tissue>
    </source>
</reference>
<sequence>MEDVNEKVANLDVTNKKEKKTPKVNYWWWKQRRGQRWWLKKGGVSNGSTTAEEWPLCRIVEWDAVELPSQFMENWCLQRDSLVSLVKHYETGEMLPEEIPFASTDLELHGSYIPGGSESIFDIDRRVGEKTELLHQCQRIVSIKKNTRRRRYMYMNGDCFVSKTFLRAGFDENAGAIDHEVRGSLALPIINPEDQSCRGVLELVTVKEKPNLILSLIMFVALFRKLDKLSPEPALSPEDKRCYIWAAKKALPRLS</sequence>
<dbReference type="GO" id="GO:0006508">
    <property type="term" value="P:proteolysis"/>
    <property type="evidence" value="ECO:0007669"/>
    <property type="project" value="UniProtKB-KW"/>
</dbReference>
<dbReference type="PANTHER" id="PTHR11804:SF83">
    <property type="entry name" value="LD37516P"/>
    <property type="match status" value="1"/>
</dbReference>
<dbReference type="Pfam" id="PF01432">
    <property type="entry name" value="Peptidase_M3"/>
    <property type="match status" value="1"/>
</dbReference>